<dbReference type="PANTHER" id="PTHR38850:SF2">
    <property type="entry name" value="CERATO-PLATANIN"/>
    <property type="match status" value="1"/>
</dbReference>
<keyword evidence="1" id="KW-0732">Signal</keyword>
<evidence type="ECO:0000313" key="3">
    <source>
        <dbReference type="Proteomes" id="UP001285908"/>
    </source>
</evidence>
<evidence type="ECO:0000256" key="1">
    <source>
        <dbReference type="SAM" id="SignalP"/>
    </source>
</evidence>
<dbReference type="AlphaFoldDB" id="A0AAJ0I8W4"/>
<reference evidence="2 3" key="1">
    <citation type="journal article" date="2023" name="Mol. Phylogenet. Evol.">
        <title>Genome-scale phylogeny and comparative genomics of the fungal order Sordariales.</title>
        <authorList>
            <person name="Hensen N."/>
            <person name="Bonometti L."/>
            <person name="Westerberg I."/>
            <person name="Brannstrom I.O."/>
            <person name="Guillou S."/>
            <person name="Cros-Aarteil S."/>
            <person name="Calhoun S."/>
            <person name="Haridas S."/>
            <person name="Kuo A."/>
            <person name="Mondo S."/>
            <person name="Pangilinan J."/>
            <person name="Riley R."/>
            <person name="LaButti K."/>
            <person name="Andreopoulos B."/>
            <person name="Lipzen A."/>
            <person name="Chen C."/>
            <person name="Yan M."/>
            <person name="Daum C."/>
            <person name="Ng V."/>
            <person name="Clum A."/>
            <person name="Steindorff A."/>
            <person name="Ohm R.A."/>
            <person name="Martin F."/>
            <person name="Silar P."/>
            <person name="Natvig D.O."/>
            <person name="Lalanne C."/>
            <person name="Gautier V."/>
            <person name="Ament-Velasquez S.L."/>
            <person name="Kruys A."/>
            <person name="Hutchinson M.I."/>
            <person name="Powell A.J."/>
            <person name="Barry K."/>
            <person name="Miller A.N."/>
            <person name="Grigoriev I.V."/>
            <person name="Debuchy R."/>
            <person name="Gladieux P."/>
            <person name="Hiltunen Thoren M."/>
            <person name="Johannesson H."/>
        </authorList>
    </citation>
    <scope>NUCLEOTIDE SEQUENCE [LARGE SCALE GENOMIC DNA]</scope>
    <source>
        <strain evidence="2 3">FGSC 10403</strain>
    </source>
</reference>
<accession>A0AAJ0I8W4</accession>
<proteinExistence type="predicted"/>
<evidence type="ECO:0008006" key="4">
    <source>
        <dbReference type="Google" id="ProtNLM"/>
    </source>
</evidence>
<dbReference type="EMBL" id="JAULSX010000004">
    <property type="protein sequence ID" value="KAK3493028.1"/>
    <property type="molecule type" value="Genomic_DNA"/>
</dbReference>
<dbReference type="PANTHER" id="PTHR38850">
    <property type="entry name" value="CERATO-PLATANIN"/>
    <property type="match status" value="1"/>
</dbReference>
<sequence length="257" mass="26896">MFGQVKISTLLALGALALPALAFPQNAASGARNAMAPASPMASGSVLSTSNVNGNNALLGKVSITPHDKYSSSVGVLGCKINTNRVAYWPSTPDCNNVCVKLSYAGRSVHLLQIDASGGAHDISYDAWNFLKTGHSVKEPGQAVAGGGFEVDFEYVSANECKSLITDGTGKLPIAAANGLNWLTSCLGGSWVGNNYQLYNIQDPICHYGYDEKCSLAAGSNQPTCPHQLGANPKLDNPSDHKVVNLLYPTGQEEVAP</sequence>
<dbReference type="Proteomes" id="UP001285908">
    <property type="component" value="Unassembled WGS sequence"/>
</dbReference>
<dbReference type="GeneID" id="87872579"/>
<keyword evidence="3" id="KW-1185">Reference proteome</keyword>
<feature type="chain" id="PRO_5042476457" description="Cerato-platanin" evidence="1">
    <location>
        <begin position="23"/>
        <end position="257"/>
    </location>
</feature>
<comment type="caution">
    <text evidence="2">The sequence shown here is derived from an EMBL/GenBank/DDBJ whole genome shotgun (WGS) entry which is preliminary data.</text>
</comment>
<dbReference type="RefSeq" id="XP_062693486.1">
    <property type="nucleotide sequence ID" value="XM_062834957.1"/>
</dbReference>
<protein>
    <recommendedName>
        <fullName evidence="4">Cerato-platanin</fullName>
    </recommendedName>
</protein>
<evidence type="ECO:0000313" key="2">
    <source>
        <dbReference type="EMBL" id="KAK3493028.1"/>
    </source>
</evidence>
<name>A0AAJ0I8W4_9PEZI</name>
<gene>
    <name evidence="2" type="ORF">B0T23DRAFT_316798</name>
</gene>
<organism evidence="2 3">
    <name type="scientific">Neurospora hispaniola</name>
    <dbReference type="NCBI Taxonomy" id="588809"/>
    <lineage>
        <taxon>Eukaryota</taxon>
        <taxon>Fungi</taxon>
        <taxon>Dikarya</taxon>
        <taxon>Ascomycota</taxon>
        <taxon>Pezizomycotina</taxon>
        <taxon>Sordariomycetes</taxon>
        <taxon>Sordariomycetidae</taxon>
        <taxon>Sordariales</taxon>
        <taxon>Sordariaceae</taxon>
        <taxon>Neurospora</taxon>
    </lineage>
</organism>
<feature type="signal peptide" evidence="1">
    <location>
        <begin position="1"/>
        <end position="22"/>
    </location>
</feature>